<evidence type="ECO:0000313" key="2">
    <source>
        <dbReference type="Proteomes" id="UP000230750"/>
    </source>
</evidence>
<dbReference type="EMBL" id="MRZV01000231">
    <property type="protein sequence ID" value="PIK54893.1"/>
    <property type="molecule type" value="Genomic_DNA"/>
</dbReference>
<dbReference type="Proteomes" id="UP000230750">
    <property type="component" value="Unassembled WGS sequence"/>
</dbReference>
<proteinExistence type="predicted"/>
<evidence type="ECO:0000313" key="1">
    <source>
        <dbReference type="EMBL" id="PIK54893.1"/>
    </source>
</evidence>
<keyword evidence="2" id="KW-1185">Reference proteome</keyword>
<accession>A0A2G8L3Q0</accession>
<name>A0A2G8L3Q0_STIJA</name>
<comment type="caution">
    <text evidence="1">The sequence shown here is derived from an EMBL/GenBank/DDBJ whole genome shotgun (WGS) entry which is preliminary data.</text>
</comment>
<dbReference type="AlphaFoldDB" id="A0A2G8L3Q0"/>
<protein>
    <submittedName>
        <fullName evidence="1">Uncharacterized protein</fullName>
    </submittedName>
</protein>
<sequence>MEMLSTNLSRLDWYNDNSADLHNHLTSLYFLHSDILTTFLHAYLEIGAILLDEADAEGFGLYHNATTIDFEIREILDRFELLILQKGYPAGNSPGNSVRIARSVNNQICAGECLYMQCLYIIEEFEYYLERAKVNLLELIGRLIDTKTGR</sequence>
<gene>
    <name evidence="1" type="ORF">BSL78_08230</name>
</gene>
<reference evidence="1 2" key="1">
    <citation type="journal article" date="2017" name="PLoS Biol.">
        <title>The sea cucumber genome provides insights into morphological evolution and visceral regeneration.</title>
        <authorList>
            <person name="Zhang X."/>
            <person name="Sun L."/>
            <person name="Yuan J."/>
            <person name="Sun Y."/>
            <person name="Gao Y."/>
            <person name="Zhang L."/>
            <person name="Li S."/>
            <person name="Dai H."/>
            <person name="Hamel J.F."/>
            <person name="Liu C."/>
            <person name="Yu Y."/>
            <person name="Liu S."/>
            <person name="Lin W."/>
            <person name="Guo K."/>
            <person name="Jin S."/>
            <person name="Xu P."/>
            <person name="Storey K.B."/>
            <person name="Huan P."/>
            <person name="Zhang T."/>
            <person name="Zhou Y."/>
            <person name="Zhang J."/>
            <person name="Lin C."/>
            <person name="Li X."/>
            <person name="Xing L."/>
            <person name="Huo D."/>
            <person name="Sun M."/>
            <person name="Wang L."/>
            <person name="Mercier A."/>
            <person name="Li F."/>
            <person name="Yang H."/>
            <person name="Xiang J."/>
        </authorList>
    </citation>
    <scope>NUCLEOTIDE SEQUENCE [LARGE SCALE GENOMIC DNA]</scope>
    <source>
        <strain evidence="1">Shaxun</strain>
        <tissue evidence="1">Muscle</tissue>
    </source>
</reference>
<organism evidence="1 2">
    <name type="scientific">Stichopus japonicus</name>
    <name type="common">Sea cucumber</name>
    <dbReference type="NCBI Taxonomy" id="307972"/>
    <lineage>
        <taxon>Eukaryota</taxon>
        <taxon>Metazoa</taxon>
        <taxon>Echinodermata</taxon>
        <taxon>Eleutherozoa</taxon>
        <taxon>Echinozoa</taxon>
        <taxon>Holothuroidea</taxon>
        <taxon>Aspidochirotacea</taxon>
        <taxon>Aspidochirotida</taxon>
        <taxon>Stichopodidae</taxon>
        <taxon>Apostichopus</taxon>
    </lineage>
</organism>